<organism evidence="1 2">
    <name type="scientific">Streptomyces ehimensis</name>
    <dbReference type="NCBI Taxonomy" id="68195"/>
    <lineage>
        <taxon>Bacteria</taxon>
        <taxon>Bacillati</taxon>
        <taxon>Actinomycetota</taxon>
        <taxon>Actinomycetes</taxon>
        <taxon>Kitasatosporales</taxon>
        <taxon>Streptomycetaceae</taxon>
        <taxon>Streptomyces</taxon>
    </lineage>
</organism>
<name>A0ABV9BMM8_9ACTN</name>
<comment type="caution">
    <text evidence="1">The sequence shown here is derived from an EMBL/GenBank/DDBJ whole genome shotgun (WGS) entry which is preliminary data.</text>
</comment>
<protein>
    <recommendedName>
        <fullName evidence="3">DNA primase/polymerase bifunctional N-terminal domain-containing protein</fullName>
    </recommendedName>
</protein>
<gene>
    <name evidence="1" type="ORF">ACFPEN_20650</name>
</gene>
<proteinExistence type="predicted"/>
<evidence type="ECO:0000313" key="1">
    <source>
        <dbReference type="EMBL" id="MFC4515346.1"/>
    </source>
</evidence>
<keyword evidence="2" id="KW-1185">Reference proteome</keyword>
<sequence>MFAVKDETHPPTSTIAFRPEWVPLAGHHLWRCGVHFDAVRAQGVQGEEFALQLIERAAPDPGPVVCEAKGFRWTYFLLPPGTAKNYPWPVGVQWFSGTRTIAYIGVPALTGNTWPLLWYSRPTRAAPFVDPKTLHNVMDPAGPIPRL</sequence>
<dbReference type="EMBL" id="JBHSFS010000009">
    <property type="protein sequence ID" value="MFC4515346.1"/>
    <property type="molecule type" value="Genomic_DNA"/>
</dbReference>
<dbReference type="Proteomes" id="UP001595990">
    <property type="component" value="Unassembled WGS sequence"/>
</dbReference>
<dbReference type="RefSeq" id="WP_240667382.1">
    <property type="nucleotide sequence ID" value="NZ_JBHSFS010000009.1"/>
</dbReference>
<evidence type="ECO:0008006" key="3">
    <source>
        <dbReference type="Google" id="ProtNLM"/>
    </source>
</evidence>
<accession>A0ABV9BMM8</accession>
<evidence type="ECO:0000313" key="2">
    <source>
        <dbReference type="Proteomes" id="UP001595990"/>
    </source>
</evidence>
<reference evidence="2" key="1">
    <citation type="journal article" date="2019" name="Int. J. Syst. Evol. Microbiol.">
        <title>The Global Catalogue of Microorganisms (GCM) 10K type strain sequencing project: providing services to taxonomists for standard genome sequencing and annotation.</title>
        <authorList>
            <consortium name="The Broad Institute Genomics Platform"/>
            <consortium name="The Broad Institute Genome Sequencing Center for Infectious Disease"/>
            <person name="Wu L."/>
            <person name="Ma J."/>
        </authorList>
    </citation>
    <scope>NUCLEOTIDE SEQUENCE [LARGE SCALE GENOMIC DNA]</scope>
    <source>
        <strain evidence="2">CECT 8064</strain>
    </source>
</reference>